<keyword evidence="2" id="KW-1185">Reference proteome</keyword>
<name>A0ACB9GAQ2_CICIN</name>
<proteinExistence type="predicted"/>
<protein>
    <submittedName>
        <fullName evidence="1">Uncharacterized protein</fullName>
    </submittedName>
</protein>
<evidence type="ECO:0000313" key="2">
    <source>
        <dbReference type="Proteomes" id="UP001055811"/>
    </source>
</evidence>
<accession>A0ACB9GAQ2</accession>
<dbReference type="Proteomes" id="UP001055811">
    <property type="component" value="Linkage Group LG02"/>
</dbReference>
<gene>
    <name evidence="1" type="ORF">L2E82_10671</name>
</gene>
<sequence length="229" mass="25272">MQTSFNGDHKSISKGIEESESSVSGSFECNICLDTVQDPVVTLCGHLYCWPCIYKWIQQQGTSSETMEELNAQCPVCKTEVSQKTIVPLYGPCPIIKPGTEEIAPSVGTVIPPRPPTPRYQPLGTRVEQLSRRGYQRHAPPPLAMPERGDMTMDAVAVPSPTIGMLGEMVSGRILGDLESPLFATPNSYNLVGHTSRRGRLQTTQADRSLTRIYTFLLCCIIFCLFLFT</sequence>
<organism evidence="1 2">
    <name type="scientific">Cichorium intybus</name>
    <name type="common">Chicory</name>
    <dbReference type="NCBI Taxonomy" id="13427"/>
    <lineage>
        <taxon>Eukaryota</taxon>
        <taxon>Viridiplantae</taxon>
        <taxon>Streptophyta</taxon>
        <taxon>Embryophyta</taxon>
        <taxon>Tracheophyta</taxon>
        <taxon>Spermatophyta</taxon>
        <taxon>Magnoliopsida</taxon>
        <taxon>eudicotyledons</taxon>
        <taxon>Gunneridae</taxon>
        <taxon>Pentapetalae</taxon>
        <taxon>asterids</taxon>
        <taxon>campanulids</taxon>
        <taxon>Asterales</taxon>
        <taxon>Asteraceae</taxon>
        <taxon>Cichorioideae</taxon>
        <taxon>Cichorieae</taxon>
        <taxon>Cichoriinae</taxon>
        <taxon>Cichorium</taxon>
    </lineage>
</organism>
<dbReference type="EMBL" id="CM042010">
    <property type="protein sequence ID" value="KAI3780684.1"/>
    <property type="molecule type" value="Genomic_DNA"/>
</dbReference>
<reference evidence="2" key="1">
    <citation type="journal article" date="2022" name="Mol. Ecol. Resour.">
        <title>The genomes of chicory, endive, great burdock and yacon provide insights into Asteraceae palaeo-polyploidization history and plant inulin production.</title>
        <authorList>
            <person name="Fan W."/>
            <person name="Wang S."/>
            <person name="Wang H."/>
            <person name="Wang A."/>
            <person name="Jiang F."/>
            <person name="Liu H."/>
            <person name="Zhao H."/>
            <person name="Xu D."/>
            <person name="Zhang Y."/>
        </authorList>
    </citation>
    <scope>NUCLEOTIDE SEQUENCE [LARGE SCALE GENOMIC DNA]</scope>
    <source>
        <strain evidence="2">cv. Punajuju</strain>
    </source>
</reference>
<evidence type="ECO:0000313" key="1">
    <source>
        <dbReference type="EMBL" id="KAI3780684.1"/>
    </source>
</evidence>
<comment type="caution">
    <text evidence="1">The sequence shown here is derived from an EMBL/GenBank/DDBJ whole genome shotgun (WGS) entry which is preliminary data.</text>
</comment>
<reference evidence="1 2" key="2">
    <citation type="journal article" date="2022" name="Mol. Ecol. Resour.">
        <title>The genomes of chicory, endive, great burdock and yacon provide insights into Asteraceae paleo-polyploidization history and plant inulin production.</title>
        <authorList>
            <person name="Fan W."/>
            <person name="Wang S."/>
            <person name="Wang H."/>
            <person name="Wang A."/>
            <person name="Jiang F."/>
            <person name="Liu H."/>
            <person name="Zhao H."/>
            <person name="Xu D."/>
            <person name="Zhang Y."/>
        </authorList>
    </citation>
    <scope>NUCLEOTIDE SEQUENCE [LARGE SCALE GENOMIC DNA]</scope>
    <source>
        <strain evidence="2">cv. Punajuju</strain>
        <tissue evidence="1">Leaves</tissue>
    </source>
</reference>